<protein>
    <submittedName>
        <fullName evidence="3">Uncharacterized protein</fullName>
    </submittedName>
</protein>
<evidence type="ECO:0000256" key="1">
    <source>
        <dbReference type="SAM" id="Coils"/>
    </source>
</evidence>
<feature type="region of interest" description="Disordered" evidence="2">
    <location>
        <begin position="306"/>
        <end position="333"/>
    </location>
</feature>
<sequence>MPKVAQSFKNIVSRCSAARATQRAPASTTALQDIENTPPPQPRARRATRSQPAPPATPPLAELEKLRSELAALQDENSALRDASAEQARQLVQSASELRSARETLAKVRQAKRELSAQKRSLDDQLKEEHSERALHLEVSTTVAFNASQRMRKNGTEKFIDKVITPSLETWVIRNGRTIFAKQQVGEFRERVAADYREKADTHDQQAAKKVAIEKERLERLAAVGMVTDVAAVEAMTLAKLREQLEIHKDILKDPVLTDKKQFKWGMVKSLIPRRMAVLAALERYHLANPGALKAAEKSVLLPSPMEVDGEHSSIDSEADVDSEDDMADEEFF</sequence>
<reference evidence="3 4" key="1">
    <citation type="journal article" date="2010" name="Nat. Biotechnol.">
        <title>Genome sequence of the model mushroom Schizophyllum commune.</title>
        <authorList>
            <person name="Ohm R.A."/>
            <person name="de Jong J.F."/>
            <person name="Lugones L.G."/>
            <person name="Aerts A."/>
            <person name="Kothe E."/>
            <person name="Stajich J.E."/>
            <person name="de Vries R.P."/>
            <person name="Record E."/>
            <person name="Levasseur A."/>
            <person name="Baker S.E."/>
            <person name="Bartholomew K.A."/>
            <person name="Coutinho P.M."/>
            <person name="Erdmann S."/>
            <person name="Fowler T.J."/>
            <person name="Gathman A.C."/>
            <person name="Lombard V."/>
            <person name="Henrissat B."/>
            <person name="Knabe N."/>
            <person name="Kuees U."/>
            <person name="Lilly W.W."/>
            <person name="Lindquist E."/>
            <person name="Lucas S."/>
            <person name="Magnuson J.K."/>
            <person name="Piumi F."/>
            <person name="Raudaskoski M."/>
            <person name="Salamov A."/>
            <person name="Schmutz J."/>
            <person name="Schwarze F.W.M.R."/>
            <person name="vanKuyk P.A."/>
            <person name="Horton J.S."/>
            <person name="Grigoriev I.V."/>
            <person name="Woesten H.A.B."/>
        </authorList>
    </citation>
    <scope>NUCLEOTIDE SEQUENCE [LARGE SCALE GENOMIC DNA]</scope>
    <source>
        <strain evidence="4">H4-8 / FGSC 9210</strain>
    </source>
</reference>
<feature type="compositionally biased region" description="Acidic residues" evidence="2">
    <location>
        <begin position="317"/>
        <end position="333"/>
    </location>
</feature>
<feature type="compositionally biased region" description="Polar residues" evidence="2">
    <location>
        <begin position="24"/>
        <end position="35"/>
    </location>
</feature>
<keyword evidence="4" id="KW-1185">Reference proteome</keyword>
<dbReference type="InParanoid" id="D8Q1S8"/>
<proteinExistence type="predicted"/>
<feature type="region of interest" description="Disordered" evidence="2">
    <location>
        <begin position="15"/>
        <end position="59"/>
    </location>
</feature>
<accession>D8Q1S8</accession>
<dbReference type="Proteomes" id="UP000007431">
    <property type="component" value="Unassembled WGS sequence"/>
</dbReference>
<dbReference type="AlphaFoldDB" id="D8Q1S8"/>
<gene>
    <name evidence="3" type="ORF">SCHCODRAFT_234392</name>
</gene>
<dbReference type="GeneID" id="9591006"/>
<organism evidence="4">
    <name type="scientific">Schizophyllum commune (strain H4-8 / FGSC 9210)</name>
    <name type="common">Split gill fungus</name>
    <dbReference type="NCBI Taxonomy" id="578458"/>
    <lineage>
        <taxon>Eukaryota</taxon>
        <taxon>Fungi</taxon>
        <taxon>Dikarya</taxon>
        <taxon>Basidiomycota</taxon>
        <taxon>Agaricomycotina</taxon>
        <taxon>Agaricomycetes</taxon>
        <taxon>Agaricomycetidae</taxon>
        <taxon>Agaricales</taxon>
        <taxon>Schizophyllaceae</taxon>
        <taxon>Schizophyllum</taxon>
    </lineage>
</organism>
<keyword evidence="1" id="KW-0175">Coiled coil</keyword>
<evidence type="ECO:0000256" key="2">
    <source>
        <dbReference type="SAM" id="MobiDB-lite"/>
    </source>
</evidence>
<dbReference type="HOGENOM" id="CLU_834600_0_0_1"/>
<evidence type="ECO:0000313" key="4">
    <source>
        <dbReference type="Proteomes" id="UP000007431"/>
    </source>
</evidence>
<name>D8Q1S8_SCHCM</name>
<dbReference type="RefSeq" id="XP_003032901.1">
    <property type="nucleotide sequence ID" value="XM_003032855.1"/>
</dbReference>
<feature type="coiled-coil region" evidence="1">
    <location>
        <begin position="63"/>
        <end position="132"/>
    </location>
</feature>
<dbReference type="VEuPathDB" id="FungiDB:SCHCODRAFT_02686921"/>
<evidence type="ECO:0000313" key="3">
    <source>
        <dbReference type="EMBL" id="EFI97998.1"/>
    </source>
</evidence>
<dbReference type="KEGG" id="scm:SCHCO_02686921"/>
<dbReference type="EMBL" id="GL377305">
    <property type="protein sequence ID" value="EFI97998.1"/>
    <property type="molecule type" value="Genomic_DNA"/>
</dbReference>